<keyword evidence="8" id="KW-1185">Reference proteome</keyword>
<gene>
    <name evidence="5" type="ORF">CathTA2_1768</name>
    <name evidence="6" type="ORF">HUR95_16390</name>
</gene>
<evidence type="ECO:0000313" key="8">
    <source>
        <dbReference type="Proteomes" id="UP000825179"/>
    </source>
</evidence>
<dbReference type="AlphaFoldDB" id="F5L7G8"/>
<reference evidence="6" key="3">
    <citation type="submission" date="2021-08" db="EMBL/GenBank/DDBJ databases">
        <authorList>
            <person name="de Jong S."/>
            <person name="van den Broek M."/>
            <person name="Merkel A."/>
            <person name="de la Torre Cortes P."/>
            <person name="Kalamorz F."/>
            <person name="Cook G."/>
            <person name="van Loosdrecht M."/>
            <person name="McMillan D."/>
        </authorList>
    </citation>
    <scope>NUCLEOTIDE SEQUENCE</scope>
    <source>
        <strain evidence="6">TA2.A1</strain>
    </source>
</reference>
<evidence type="ECO:0000313" key="7">
    <source>
        <dbReference type="Proteomes" id="UP000010716"/>
    </source>
</evidence>
<evidence type="ECO:0000256" key="2">
    <source>
        <dbReference type="ARBA" id="ARBA00022801"/>
    </source>
</evidence>
<dbReference type="RefSeq" id="WP_007504876.1">
    <property type="nucleotide sequence ID" value="NZ_AFCE01000141.1"/>
</dbReference>
<feature type="domain" description="Carboxyltransferase" evidence="4">
    <location>
        <begin position="31"/>
        <end position="313"/>
    </location>
</feature>
<keyword evidence="1" id="KW-0547">Nucleotide-binding</keyword>
<keyword evidence="3" id="KW-0067">ATP-binding</keyword>
<dbReference type="InterPro" id="IPR029000">
    <property type="entry name" value="Cyclophilin-like_dom_sf"/>
</dbReference>
<dbReference type="InterPro" id="IPR003778">
    <property type="entry name" value="CT_A_B"/>
</dbReference>
<dbReference type="PANTHER" id="PTHR43309:SF5">
    <property type="entry name" value="5-OXOPROLINASE SUBUNIT C"/>
    <property type="match status" value="1"/>
</dbReference>
<dbReference type="Proteomes" id="UP000825179">
    <property type="component" value="Chromosome"/>
</dbReference>
<dbReference type="Gene3D" id="2.40.100.10">
    <property type="entry name" value="Cyclophilin-like"/>
    <property type="match status" value="1"/>
</dbReference>
<dbReference type="Proteomes" id="UP000010716">
    <property type="component" value="Unassembled WGS sequence"/>
</dbReference>
<evidence type="ECO:0000313" key="6">
    <source>
        <dbReference type="EMBL" id="QZT33769.1"/>
    </source>
</evidence>
<dbReference type="OrthoDB" id="9782422at2"/>
<protein>
    <submittedName>
        <fullName evidence="6">Biotin-dependent carboxyltransferase family protein</fullName>
    </submittedName>
    <submittedName>
        <fullName evidence="5">Urea amidolyase related protein</fullName>
    </submittedName>
</protein>
<dbReference type="GO" id="GO:0016787">
    <property type="term" value="F:hydrolase activity"/>
    <property type="evidence" value="ECO:0007669"/>
    <property type="project" value="UniProtKB-KW"/>
</dbReference>
<keyword evidence="5" id="KW-0456">Lyase</keyword>
<dbReference type="EMBL" id="AFCE01000141">
    <property type="protein sequence ID" value="EGL82682.1"/>
    <property type="molecule type" value="Genomic_DNA"/>
</dbReference>
<evidence type="ECO:0000259" key="4">
    <source>
        <dbReference type="SMART" id="SM00797"/>
    </source>
</evidence>
<dbReference type="KEGG" id="cthu:HUR95_16390"/>
<dbReference type="PANTHER" id="PTHR43309">
    <property type="entry name" value="5-OXOPROLINASE SUBUNIT C"/>
    <property type="match status" value="1"/>
</dbReference>
<dbReference type="GO" id="GO:0005524">
    <property type="term" value="F:ATP binding"/>
    <property type="evidence" value="ECO:0007669"/>
    <property type="project" value="UniProtKB-KW"/>
</dbReference>
<dbReference type="SUPFAM" id="SSF50891">
    <property type="entry name" value="Cyclophilin-like"/>
    <property type="match status" value="1"/>
</dbReference>
<reference evidence="6 8" key="2">
    <citation type="journal article" date="2020" name="Extremophiles">
        <title>Genomic analysis of Caldalkalibacillus thermarum TA2.A1 reveals aerobic alkaliphilic metabolism and evolutionary hallmarks linking alkaliphilic bacteria and plant life.</title>
        <authorList>
            <person name="de Jong S.I."/>
            <person name="van den Broek M.A."/>
            <person name="Merkel A.Y."/>
            <person name="de la Torre Cortes P."/>
            <person name="Kalamorz F."/>
            <person name="Cook G.M."/>
            <person name="van Loosdrecht M.C.M."/>
            <person name="McMillan D.G.G."/>
        </authorList>
    </citation>
    <scope>NUCLEOTIDE SEQUENCE [LARGE SCALE GENOMIC DNA]</scope>
    <source>
        <strain evidence="6 8">TA2.A1</strain>
    </source>
</reference>
<dbReference type="eggNOG" id="COG1984">
    <property type="taxonomic scope" value="Bacteria"/>
</dbReference>
<dbReference type="GO" id="GO:0016829">
    <property type="term" value="F:lyase activity"/>
    <property type="evidence" value="ECO:0007669"/>
    <property type="project" value="UniProtKB-KW"/>
</dbReference>
<keyword evidence="2" id="KW-0378">Hydrolase</keyword>
<dbReference type="SMART" id="SM00797">
    <property type="entry name" value="AHS2"/>
    <property type="match status" value="1"/>
</dbReference>
<dbReference type="EMBL" id="CP082237">
    <property type="protein sequence ID" value="QZT33769.1"/>
    <property type="molecule type" value="Genomic_DNA"/>
</dbReference>
<evidence type="ECO:0000313" key="5">
    <source>
        <dbReference type="EMBL" id="EGL82682.1"/>
    </source>
</evidence>
<dbReference type="NCBIfam" id="TIGR00724">
    <property type="entry name" value="urea_amlyse_rel"/>
    <property type="match status" value="1"/>
</dbReference>
<evidence type="ECO:0000256" key="1">
    <source>
        <dbReference type="ARBA" id="ARBA00022741"/>
    </source>
</evidence>
<name>F5L7G8_CALTT</name>
<evidence type="ECO:0000256" key="3">
    <source>
        <dbReference type="ARBA" id="ARBA00022840"/>
    </source>
</evidence>
<dbReference type="Pfam" id="PF02626">
    <property type="entry name" value="CT_A_B"/>
    <property type="match status" value="1"/>
</dbReference>
<sequence>MGSQKNRPLFEVIKPGLYTTVQDLGRAGFQQYGMVASGAMDPFAIQVANLLVGNRRNEAALEITLVGPELRLLNDVVLAICGADLSPSLDGHQVPLWKSFLAKAGQTLSFAAPKQGARAYLAASGGIDVPLVMGSKSTYTKGKVGGFKGRPLAKGDVINGGEAPQAKEKLAGRGLVKSGIPIYHNNQRIRVILGPEQSAFTEESIETFLTKSYQITNQADRMGYRLAGPKLRHKSGADIISDAVALGTIQVPSSGEPIILMADRQTTGGYTRIANVISVDIPFIAQMRPGDKVRFQAVSVEEAHRLYRERERFLRCLSVACGVTK</sequence>
<reference evidence="5 7" key="1">
    <citation type="journal article" date="2011" name="J. Bacteriol.">
        <title>Draft genome sequence of the thermoalkaliphilic Caldalkalibacillus thermarum strain TA2.A1.</title>
        <authorList>
            <person name="Kalamorz F."/>
            <person name="Keis S."/>
            <person name="McMillan D.G."/>
            <person name="Olsson K."/>
            <person name="Stanton J.A."/>
            <person name="Stockwell P."/>
            <person name="Black M.A."/>
            <person name="Klingeman D.M."/>
            <person name="Land M.L."/>
            <person name="Han C.S."/>
            <person name="Martin S.L."/>
            <person name="Becher S.A."/>
            <person name="Peddie C.J."/>
            <person name="Morgan H.W."/>
            <person name="Matthies D."/>
            <person name="Preiss L."/>
            <person name="Meier T."/>
            <person name="Brown S.D."/>
            <person name="Cook G.M."/>
        </authorList>
    </citation>
    <scope>NUCLEOTIDE SEQUENCE [LARGE SCALE GENOMIC DNA]</scope>
    <source>
        <strain evidence="5 7">TA2.A1</strain>
    </source>
</reference>
<accession>F5L7G8</accession>
<dbReference type="InterPro" id="IPR052708">
    <property type="entry name" value="PxpC"/>
</dbReference>
<organism evidence="5 7">
    <name type="scientific">Caldalkalibacillus thermarum (strain TA2.A1)</name>
    <dbReference type="NCBI Taxonomy" id="986075"/>
    <lineage>
        <taxon>Bacteria</taxon>
        <taxon>Bacillati</taxon>
        <taxon>Bacillota</taxon>
        <taxon>Bacilli</taxon>
        <taxon>Bacillales</taxon>
        <taxon>Bacillaceae</taxon>
        <taxon>Caldalkalibacillus</taxon>
    </lineage>
</organism>
<proteinExistence type="predicted"/>